<reference evidence="1 2" key="1">
    <citation type="journal article" date="2022" name="Hortic Res">
        <title>A haplotype resolved chromosomal level avocado genome allows analysis of novel avocado genes.</title>
        <authorList>
            <person name="Nath O."/>
            <person name="Fletcher S.J."/>
            <person name="Hayward A."/>
            <person name="Shaw L.M."/>
            <person name="Masouleh A.K."/>
            <person name="Furtado A."/>
            <person name="Henry R.J."/>
            <person name="Mitter N."/>
        </authorList>
    </citation>
    <scope>NUCLEOTIDE SEQUENCE [LARGE SCALE GENOMIC DNA]</scope>
    <source>
        <strain evidence="2">cv. Hass</strain>
    </source>
</reference>
<comment type="caution">
    <text evidence="1">The sequence shown here is derived from an EMBL/GenBank/DDBJ whole genome shotgun (WGS) entry which is preliminary data.</text>
</comment>
<dbReference type="EMBL" id="CM056810">
    <property type="protein sequence ID" value="KAJ8646451.1"/>
    <property type="molecule type" value="Genomic_DNA"/>
</dbReference>
<evidence type="ECO:0000313" key="1">
    <source>
        <dbReference type="EMBL" id="KAJ8646451.1"/>
    </source>
</evidence>
<sequence length="386" mass="44538">METTQRYLPIGYRFCPTDEELLVYYLRNKILNLPLPCNVIKDVDLYKIHPSDLGESGDQVDGKYYVFTRTELKYPKGTLPNRAATNGSWKATTGITPVVDERGNQVGVKRNLVFKMNSGVKKTNWHMQEYKIDHKKVDDWALCCIHEDFSADKKRKRNEKASTRIEVNVVNNNKRVNDGDGDHNQSPNKRKKGNERNGEEEEHDSLLKLDRPLPYSTMQHDHQLLNETQLSDSWNVHNTVEGANDDHHNYYQSPPNNSENGNEWNGLECQVSSYERLSYLVNLAPLPNSTMQHELQLLNATQLCDSWNLDSMVEHAFDHDHNHNQSPLNRSQKGNELNTKEDKVNLYEGLLPYLVSPDPNMQHDHKFLNGTQFCDSWNVDKSTCKS</sequence>
<organism evidence="1 2">
    <name type="scientific">Persea americana</name>
    <name type="common">Avocado</name>
    <dbReference type="NCBI Taxonomy" id="3435"/>
    <lineage>
        <taxon>Eukaryota</taxon>
        <taxon>Viridiplantae</taxon>
        <taxon>Streptophyta</taxon>
        <taxon>Embryophyta</taxon>
        <taxon>Tracheophyta</taxon>
        <taxon>Spermatophyta</taxon>
        <taxon>Magnoliopsida</taxon>
        <taxon>Magnoliidae</taxon>
        <taxon>Laurales</taxon>
        <taxon>Lauraceae</taxon>
        <taxon>Persea</taxon>
    </lineage>
</organism>
<dbReference type="Proteomes" id="UP001234297">
    <property type="component" value="Chromosome 2"/>
</dbReference>
<proteinExistence type="predicted"/>
<keyword evidence="2" id="KW-1185">Reference proteome</keyword>
<gene>
    <name evidence="1" type="ORF">MRB53_008199</name>
</gene>
<name>A0ACC2ML31_PERAE</name>
<evidence type="ECO:0000313" key="2">
    <source>
        <dbReference type="Proteomes" id="UP001234297"/>
    </source>
</evidence>
<protein>
    <submittedName>
        <fullName evidence="1">Uncharacterized protein</fullName>
    </submittedName>
</protein>
<accession>A0ACC2ML31</accession>